<keyword evidence="1" id="KW-1133">Transmembrane helix</keyword>
<proteinExistence type="predicted"/>
<dbReference type="EMBL" id="BQOB01000001">
    <property type="protein sequence ID" value="GKH79289.1"/>
    <property type="molecule type" value="Genomic_DNA"/>
</dbReference>
<sequence length="57" mass="6386">MGNSGTRYDFSVIHIDLVFIVYGAILQSYYEAIGYSTVEQPTKKDRNRQRGTKIAGG</sequence>
<dbReference type="AlphaFoldDB" id="A0AA37NFS7"/>
<evidence type="ECO:0000313" key="2">
    <source>
        <dbReference type="EMBL" id="GKH79289.1"/>
    </source>
</evidence>
<protein>
    <submittedName>
        <fullName evidence="2">Uncharacterized protein</fullName>
    </submittedName>
</protein>
<keyword evidence="1" id="KW-0472">Membrane</keyword>
<gene>
    <name evidence="2" type="ORF">CE91St7_01730</name>
</gene>
<feature type="transmembrane region" description="Helical" evidence="1">
    <location>
        <begin position="12"/>
        <end position="30"/>
    </location>
</feature>
<dbReference type="Proteomes" id="UP001055104">
    <property type="component" value="Unassembled WGS sequence"/>
</dbReference>
<keyword evidence="1" id="KW-0812">Transmembrane</keyword>
<evidence type="ECO:0000313" key="3">
    <source>
        <dbReference type="Proteomes" id="UP001055104"/>
    </source>
</evidence>
<evidence type="ECO:0000256" key="1">
    <source>
        <dbReference type="SAM" id="Phobius"/>
    </source>
</evidence>
<reference evidence="2" key="1">
    <citation type="submission" date="2022-01" db="EMBL/GenBank/DDBJ databases">
        <title>Novel bile acid biosynthetic pathways are enriched in the microbiome of centenarians.</title>
        <authorList>
            <person name="Sato Y."/>
            <person name="Atarashi K."/>
            <person name="Plichta R.D."/>
            <person name="Arai Y."/>
            <person name="Sasajima S."/>
            <person name="Kearney M.S."/>
            <person name="Suda W."/>
            <person name="Takeshita K."/>
            <person name="Sasaki T."/>
            <person name="Okamoto S."/>
            <person name="Skelly N.A."/>
            <person name="Okamura Y."/>
            <person name="Vlamakis H."/>
            <person name="Li Y."/>
            <person name="Tanoue T."/>
            <person name="Takei H."/>
            <person name="Nittono H."/>
            <person name="Narushima S."/>
            <person name="Irie J."/>
            <person name="Itoh H."/>
            <person name="Moriya K."/>
            <person name="Sugiura Y."/>
            <person name="Suematsu M."/>
            <person name="Moritoki N."/>
            <person name="Shibata S."/>
            <person name="Littman R.D."/>
            <person name="Fischbach A.M."/>
            <person name="Uwamino Y."/>
            <person name="Inoue T."/>
            <person name="Honda A."/>
            <person name="Hattori M."/>
            <person name="Murai T."/>
            <person name="Xavier J.R."/>
            <person name="Hirose N."/>
            <person name="Honda K."/>
        </authorList>
    </citation>
    <scope>NUCLEOTIDE SEQUENCE</scope>
    <source>
        <strain evidence="2">CE91-St7</strain>
    </source>
</reference>
<organism evidence="2 3">
    <name type="scientific">Phocaeicola dorei</name>
    <dbReference type="NCBI Taxonomy" id="357276"/>
    <lineage>
        <taxon>Bacteria</taxon>
        <taxon>Pseudomonadati</taxon>
        <taxon>Bacteroidota</taxon>
        <taxon>Bacteroidia</taxon>
        <taxon>Bacteroidales</taxon>
        <taxon>Bacteroidaceae</taxon>
        <taxon>Phocaeicola</taxon>
    </lineage>
</organism>
<name>A0AA37NFS7_9BACT</name>
<accession>A0AA37NFS7</accession>
<comment type="caution">
    <text evidence="2">The sequence shown here is derived from an EMBL/GenBank/DDBJ whole genome shotgun (WGS) entry which is preliminary data.</text>
</comment>